<dbReference type="Proteomes" id="UP000265520">
    <property type="component" value="Unassembled WGS sequence"/>
</dbReference>
<evidence type="ECO:0000313" key="2">
    <source>
        <dbReference type="EMBL" id="MCI07197.1"/>
    </source>
</evidence>
<protein>
    <recommendedName>
        <fullName evidence="1">Reverse transcriptase zinc-binding domain-containing protein</fullName>
    </recommendedName>
</protein>
<name>A0A392P5B0_9FABA</name>
<accession>A0A392P5B0</accession>
<organism evidence="2 3">
    <name type="scientific">Trifolium medium</name>
    <dbReference type="NCBI Taxonomy" id="97028"/>
    <lineage>
        <taxon>Eukaryota</taxon>
        <taxon>Viridiplantae</taxon>
        <taxon>Streptophyta</taxon>
        <taxon>Embryophyta</taxon>
        <taxon>Tracheophyta</taxon>
        <taxon>Spermatophyta</taxon>
        <taxon>Magnoliopsida</taxon>
        <taxon>eudicotyledons</taxon>
        <taxon>Gunneridae</taxon>
        <taxon>Pentapetalae</taxon>
        <taxon>rosids</taxon>
        <taxon>fabids</taxon>
        <taxon>Fabales</taxon>
        <taxon>Fabaceae</taxon>
        <taxon>Papilionoideae</taxon>
        <taxon>50 kb inversion clade</taxon>
        <taxon>NPAAA clade</taxon>
        <taxon>Hologalegina</taxon>
        <taxon>IRL clade</taxon>
        <taxon>Trifolieae</taxon>
        <taxon>Trifolium</taxon>
    </lineage>
</organism>
<dbReference type="EMBL" id="LXQA010064530">
    <property type="protein sequence ID" value="MCI07197.1"/>
    <property type="molecule type" value="Genomic_DNA"/>
</dbReference>
<dbReference type="Pfam" id="PF13966">
    <property type="entry name" value="zf-RVT"/>
    <property type="match status" value="1"/>
</dbReference>
<dbReference type="InterPro" id="IPR026960">
    <property type="entry name" value="RVT-Znf"/>
</dbReference>
<sequence>MSTLAWRLFHKRLPTKENLLKRGILLNSSALCVGGCGSPETEDHLFFNCPTLGAIWREIVRWLGVPVALVEGGLTHLLSLKNLLPGNAMVRDRIGVIWFSVVSLIWKARNDMIFNHAGFEWEKLLEESKILSWRILRARSKGFDYDLSMWRTNPLACVGVNVGRLQE</sequence>
<keyword evidence="3" id="KW-1185">Reference proteome</keyword>
<dbReference type="AlphaFoldDB" id="A0A392P5B0"/>
<evidence type="ECO:0000313" key="3">
    <source>
        <dbReference type="Proteomes" id="UP000265520"/>
    </source>
</evidence>
<evidence type="ECO:0000259" key="1">
    <source>
        <dbReference type="Pfam" id="PF13966"/>
    </source>
</evidence>
<feature type="domain" description="Reverse transcriptase zinc-binding" evidence="1">
    <location>
        <begin position="1"/>
        <end position="56"/>
    </location>
</feature>
<proteinExistence type="predicted"/>
<reference evidence="2 3" key="1">
    <citation type="journal article" date="2018" name="Front. Plant Sci.">
        <title>Red Clover (Trifolium pratense) and Zigzag Clover (T. medium) - A Picture of Genomic Similarities and Differences.</title>
        <authorList>
            <person name="Dluhosova J."/>
            <person name="Istvanek J."/>
            <person name="Nedelnik J."/>
            <person name="Repkova J."/>
        </authorList>
    </citation>
    <scope>NUCLEOTIDE SEQUENCE [LARGE SCALE GENOMIC DNA]</scope>
    <source>
        <strain evidence="3">cv. 10/8</strain>
        <tissue evidence="2">Leaf</tissue>
    </source>
</reference>
<comment type="caution">
    <text evidence="2">The sequence shown here is derived from an EMBL/GenBank/DDBJ whole genome shotgun (WGS) entry which is preliminary data.</text>
</comment>